<evidence type="ECO:0000313" key="3">
    <source>
        <dbReference type="Proteomes" id="UP000197424"/>
    </source>
</evidence>
<accession>A0A248LKJ1</accession>
<feature type="compositionally biased region" description="Polar residues" evidence="1">
    <location>
        <begin position="26"/>
        <end position="37"/>
    </location>
</feature>
<feature type="region of interest" description="Disordered" evidence="1">
    <location>
        <begin position="1"/>
        <end position="43"/>
    </location>
</feature>
<protein>
    <submittedName>
        <fullName evidence="2">Uncharacterized protein</fullName>
    </submittedName>
</protein>
<evidence type="ECO:0000313" key="2">
    <source>
        <dbReference type="EMBL" id="ASJ25277.1"/>
    </source>
</evidence>
<gene>
    <name evidence="2" type="ORF">LHGZ1_2446</name>
</gene>
<sequence>MSDKGRTRSGFAGNPGGQGGALVSRLKQTAGQSSMAEKNNDKNHVVMCVARSVQ</sequence>
<dbReference type="EMBL" id="CP022115">
    <property type="protein sequence ID" value="ASJ25277.1"/>
    <property type="molecule type" value="Genomic_DNA"/>
</dbReference>
<dbReference type="AlphaFoldDB" id="A0A248LKJ1"/>
<proteinExistence type="predicted"/>
<dbReference type="Proteomes" id="UP000197424">
    <property type="component" value="Chromosome"/>
</dbReference>
<evidence type="ECO:0000256" key="1">
    <source>
        <dbReference type="SAM" id="MobiDB-lite"/>
    </source>
</evidence>
<organism evidence="2 3">
    <name type="scientific">Laribacter hongkongensis</name>
    <dbReference type="NCBI Taxonomy" id="168471"/>
    <lineage>
        <taxon>Bacteria</taxon>
        <taxon>Pseudomonadati</taxon>
        <taxon>Pseudomonadota</taxon>
        <taxon>Betaproteobacteria</taxon>
        <taxon>Neisseriales</taxon>
        <taxon>Aquaspirillaceae</taxon>
        <taxon>Laribacter</taxon>
    </lineage>
</organism>
<name>A0A248LKJ1_9NEIS</name>
<reference evidence="3" key="1">
    <citation type="submission" date="2017-06" db="EMBL/GenBank/DDBJ databases">
        <title>Whole genome sequence of Laribacter hongkongensis LHGZ1.</title>
        <authorList>
            <person name="Chen D."/>
            <person name="Wu H."/>
            <person name="Chen J."/>
        </authorList>
    </citation>
    <scope>NUCLEOTIDE SEQUENCE [LARGE SCALE GENOMIC DNA]</scope>
    <source>
        <strain evidence="3">LHGZ1</strain>
    </source>
</reference>